<dbReference type="GO" id="GO:0015807">
    <property type="term" value="P:L-amino acid transport"/>
    <property type="evidence" value="ECO:0007669"/>
    <property type="project" value="TreeGrafter"/>
</dbReference>
<name>A0A964T0N3_9HYPH</name>
<dbReference type="GO" id="GO:0005524">
    <property type="term" value="F:ATP binding"/>
    <property type="evidence" value="ECO:0007669"/>
    <property type="project" value="UniProtKB-KW"/>
</dbReference>
<keyword evidence="5" id="KW-0029">Amino-acid transport</keyword>
<dbReference type="SUPFAM" id="SSF52540">
    <property type="entry name" value="P-loop containing nucleoside triphosphate hydrolases"/>
    <property type="match status" value="1"/>
</dbReference>
<dbReference type="Pfam" id="PF00005">
    <property type="entry name" value="ABC_tran"/>
    <property type="match status" value="1"/>
</dbReference>
<dbReference type="SMART" id="SM00382">
    <property type="entry name" value="AAA"/>
    <property type="match status" value="1"/>
</dbReference>
<evidence type="ECO:0000256" key="1">
    <source>
        <dbReference type="ARBA" id="ARBA00005417"/>
    </source>
</evidence>
<dbReference type="AlphaFoldDB" id="A0A964T0N3"/>
<dbReference type="InterPro" id="IPR003593">
    <property type="entry name" value="AAA+_ATPase"/>
</dbReference>
<reference evidence="7" key="1">
    <citation type="submission" date="2019-03" db="EMBL/GenBank/DDBJ databases">
        <title>Afifella sp. nov., isolated from activated sludge.</title>
        <authorList>
            <person name="Li Q."/>
            <person name="Liu Y."/>
        </authorList>
    </citation>
    <scope>NUCLEOTIDE SEQUENCE</scope>
    <source>
        <strain evidence="7">L72</strain>
    </source>
</reference>
<dbReference type="PANTHER" id="PTHR43820">
    <property type="entry name" value="HIGH-AFFINITY BRANCHED-CHAIN AMINO ACID TRANSPORT ATP-BINDING PROTEIN LIVF"/>
    <property type="match status" value="1"/>
</dbReference>
<evidence type="ECO:0000313" key="7">
    <source>
        <dbReference type="EMBL" id="MYZ46238.1"/>
    </source>
</evidence>
<evidence type="ECO:0000313" key="8">
    <source>
        <dbReference type="Proteomes" id="UP000773614"/>
    </source>
</evidence>
<dbReference type="PROSITE" id="PS50893">
    <property type="entry name" value="ABC_TRANSPORTER_2"/>
    <property type="match status" value="1"/>
</dbReference>
<evidence type="ECO:0000259" key="6">
    <source>
        <dbReference type="PROSITE" id="PS50893"/>
    </source>
</evidence>
<dbReference type="InterPro" id="IPR003439">
    <property type="entry name" value="ABC_transporter-like_ATP-bd"/>
</dbReference>
<dbReference type="OrthoDB" id="9781464at2"/>
<keyword evidence="3" id="KW-0547">Nucleotide-binding</keyword>
<comment type="similarity">
    <text evidence="1">Belongs to the ABC transporter superfamily.</text>
</comment>
<dbReference type="GO" id="GO:0016887">
    <property type="term" value="F:ATP hydrolysis activity"/>
    <property type="evidence" value="ECO:0007669"/>
    <property type="project" value="InterPro"/>
</dbReference>
<keyword evidence="8" id="KW-1185">Reference proteome</keyword>
<evidence type="ECO:0000256" key="5">
    <source>
        <dbReference type="ARBA" id="ARBA00022970"/>
    </source>
</evidence>
<protein>
    <submittedName>
        <fullName evidence="7">ABC transporter ATP-binding protein</fullName>
    </submittedName>
</protein>
<proteinExistence type="inferred from homology"/>
<organism evidence="7 8">
    <name type="scientific">Propylenella binzhouense</name>
    <dbReference type="NCBI Taxonomy" id="2555902"/>
    <lineage>
        <taxon>Bacteria</taxon>
        <taxon>Pseudomonadati</taxon>
        <taxon>Pseudomonadota</taxon>
        <taxon>Alphaproteobacteria</taxon>
        <taxon>Hyphomicrobiales</taxon>
        <taxon>Propylenellaceae</taxon>
        <taxon>Propylenella</taxon>
    </lineage>
</organism>
<dbReference type="Gene3D" id="3.40.50.300">
    <property type="entry name" value="P-loop containing nucleotide triphosphate hydrolases"/>
    <property type="match status" value="1"/>
</dbReference>
<accession>A0A964T0N3</accession>
<sequence length="246" mass="26729">MLKVTDLGVSYGRAQAVRGLSFEVGAGESVAIVGPNGAGKSSTMLAIAGALRFRGGIEFEGRSLAGLVPEQVCRLGLSLVPEGRGIFPALTVEENLLLGTMLRRDRAALLRDRDEIYERFLILGERRHMSAGKLSGGEQQQLAIARALMTRPRLLLIDEPSLGLAPMMVNNVYAYLTELRAQGMTMLIVEQSLTRALSFFDRLLILREGQLRAGGRIADLQHSRAVLEDAYFGFSSHAHTPGVVQP</sequence>
<dbReference type="RefSeq" id="WP_161138582.1">
    <property type="nucleotide sequence ID" value="NZ_SPKJ01000001.1"/>
</dbReference>
<evidence type="ECO:0000256" key="4">
    <source>
        <dbReference type="ARBA" id="ARBA00022840"/>
    </source>
</evidence>
<evidence type="ECO:0000256" key="3">
    <source>
        <dbReference type="ARBA" id="ARBA00022741"/>
    </source>
</evidence>
<dbReference type="InterPro" id="IPR052156">
    <property type="entry name" value="BCAA_Transport_ATP-bd_LivF"/>
</dbReference>
<evidence type="ECO:0000256" key="2">
    <source>
        <dbReference type="ARBA" id="ARBA00022448"/>
    </source>
</evidence>
<keyword evidence="4 7" id="KW-0067">ATP-binding</keyword>
<keyword evidence="2" id="KW-0813">Transport</keyword>
<gene>
    <name evidence="7" type="ORF">E4O86_00665</name>
</gene>
<dbReference type="Proteomes" id="UP000773614">
    <property type="component" value="Unassembled WGS sequence"/>
</dbReference>
<dbReference type="InterPro" id="IPR027417">
    <property type="entry name" value="P-loop_NTPase"/>
</dbReference>
<dbReference type="PANTHER" id="PTHR43820:SF4">
    <property type="entry name" value="HIGH-AFFINITY BRANCHED-CHAIN AMINO ACID TRANSPORT ATP-BINDING PROTEIN LIVF"/>
    <property type="match status" value="1"/>
</dbReference>
<dbReference type="GO" id="GO:0015658">
    <property type="term" value="F:branched-chain amino acid transmembrane transporter activity"/>
    <property type="evidence" value="ECO:0007669"/>
    <property type="project" value="TreeGrafter"/>
</dbReference>
<dbReference type="EMBL" id="SPKJ01000001">
    <property type="protein sequence ID" value="MYZ46238.1"/>
    <property type="molecule type" value="Genomic_DNA"/>
</dbReference>
<feature type="domain" description="ABC transporter" evidence="6">
    <location>
        <begin position="2"/>
        <end position="233"/>
    </location>
</feature>
<comment type="caution">
    <text evidence="7">The sequence shown here is derived from an EMBL/GenBank/DDBJ whole genome shotgun (WGS) entry which is preliminary data.</text>
</comment>
<dbReference type="CDD" id="cd03224">
    <property type="entry name" value="ABC_TM1139_LivF_branched"/>
    <property type="match status" value="1"/>
</dbReference>